<organism evidence="2 3">
    <name type="scientific">Phtheirospermum japonicum</name>
    <dbReference type="NCBI Taxonomy" id="374723"/>
    <lineage>
        <taxon>Eukaryota</taxon>
        <taxon>Viridiplantae</taxon>
        <taxon>Streptophyta</taxon>
        <taxon>Embryophyta</taxon>
        <taxon>Tracheophyta</taxon>
        <taxon>Spermatophyta</taxon>
        <taxon>Magnoliopsida</taxon>
        <taxon>eudicotyledons</taxon>
        <taxon>Gunneridae</taxon>
        <taxon>Pentapetalae</taxon>
        <taxon>asterids</taxon>
        <taxon>lamiids</taxon>
        <taxon>Lamiales</taxon>
        <taxon>Orobanchaceae</taxon>
        <taxon>Orobanchaceae incertae sedis</taxon>
        <taxon>Phtheirospermum</taxon>
    </lineage>
</organism>
<keyword evidence="3" id="KW-1185">Reference proteome</keyword>
<name>A0A830C337_9LAMI</name>
<accession>A0A830C337</accession>
<gene>
    <name evidence="2" type="ORF">PHJA_001491300</name>
</gene>
<dbReference type="EMBL" id="BMAC01000316">
    <property type="protein sequence ID" value="GFP93469.1"/>
    <property type="molecule type" value="Genomic_DNA"/>
</dbReference>
<sequence>MQLCARAAPPLISPPAAHSSTNSRRSLPRISLRGFCGKAGAKLVLKHMLPASLNTIGWVENPKRSNGNSLEVESYKLASDVAASTAALASTTSLAATRSGNGSIGHVLGLERERYWEEL</sequence>
<reference evidence="2" key="1">
    <citation type="submission" date="2020-07" db="EMBL/GenBank/DDBJ databases">
        <title>Ethylene signaling mediates host invasion by parasitic plants.</title>
        <authorList>
            <person name="Yoshida S."/>
        </authorList>
    </citation>
    <scope>NUCLEOTIDE SEQUENCE</scope>
    <source>
        <strain evidence="2">Okayama</strain>
    </source>
</reference>
<dbReference type="AlphaFoldDB" id="A0A830C337"/>
<feature type="region of interest" description="Disordered" evidence="1">
    <location>
        <begin position="1"/>
        <end position="25"/>
    </location>
</feature>
<proteinExistence type="predicted"/>
<evidence type="ECO:0000313" key="3">
    <source>
        <dbReference type="Proteomes" id="UP000653305"/>
    </source>
</evidence>
<protein>
    <submittedName>
        <fullName evidence="2">Uncharacterized protein</fullName>
    </submittedName>
</protein>
<comment type="caution">
    <text evidence="2">The sequence shown here is derived from an EMBL/GenBank/DDBJ whole genome shotgun (WGS) entry which is preliminary data.</text>
</comment>
<evidence type="ECO:0000313" key="2">
    <source>
        <dbReference type="EMBL" id="GFP93469.1"/>
    </source>
</evidence>
<dbReference type="Proteomes" id="UP000653305">
    <property type="component" value="Unassembled WGS sequence"/>
</dbReference>
<evidence type="ECO:0000256" key="1">
    <source>
        <dbReference type="SAM" id="MobiDB-lite"/>
    </source>
</evidence>